<feature type="compositionally biased region" description="Basic and acidic residues" evidence="1">
    <location>
        <begin position="262"/>
        <end position="271"/>
    </location>
</feature>
<feature type="region of interest" description="Disordered" evidence="1">
    <location>
        <begin position="170"/>
        <end position="200"/>
    </location>
</feature>
<feature type="region of interest" description="Disordered" evidence="1">
    <location>
        <begin position="246"/>
        <end position="278"/>
    </location>
</feature>
<protein>
    <submittedName>
        <fullName evidence="3">Uncharacterized protein</fullName>
    </submittedName>
</protein>
<evidence type="ECO:0000256" key="1">
    <source>
        <dbReference type="SAM" id="MobiDB-lite"/>
    </source>
</evidence>
<comment type="caution">
    <text evidence="3">The sequence shown here is derived from an EMBL/GenBank/DDBJ whole genome shotgun (WGS) entry which is preliminary data.</text>
</comment>
<gene>
    <name evidence="2" type="ORF">RDB_LOCUS121893</name>
    <name evidence="3" type="ORF">RDB_LOCUS164871</name>
</gene>
<dbReference type="EMBL" id="CAJMWY010004275">
    <property type="protein sequence ID" value="CAE6526241.1"/>
    <property type="molecule type" value="Genomic_DNA"/>
</dbReference>
<accession>A0A8H3HFD2</accession>
<reference evidence="3" key="1">
    <citation type="submission" date="2021-01" db="EMBL/GenBank/DDBJ databases">
        <authorList>
            <person name="Kaushik A."/>
        </authorList>
    </citation>
    <scope>NUCLEOTIDE SEQUENCE</scope>
    <source>
        <strain evidence="2">AG4-R118</strain>
        <strain evidence="3">AG4-RS23</strain>
    </source>
</reference>
<dbReference type="AlphaFoldDB" id="A0A8H3HFD2"/>
<feature type="compositionally biased region" description="Polar residues" evidence="1">
    <location>
        <begin position="249"/>
        <end position="259"/>
    </location>
</feature>
<feature type="compositionally biased region" description="Polar residues" evidence="1">
    <location>
        <begin position="170"/>
        <end position="179"/>
    </location>
</feature>
<sequence length="299" mass="33276">MSDSQSEYEQQIFGTVANAAGLIAMFGPLTQFVKHASAKYKPDPTKALQRVQKELDSFNVLLEREKNIVTGQEFQDFGKRYMRIQIKIQKETDRINESQGTRTERQESVENIRRISGSIRQVRKDFVSSSANARKLRSTSTIHIEVCDPTPDNTPGRQTSISRRVWEMCSSSKEPSASPTRVEPNILPAGEPSKPASDAPKAAGYYLSFEQADGTERLVHSEELKNDPSIAPELVDVIIRTMEAHRQGASVTSTSSHPAGSTKRESDKGNADGRSVPIYKVNLDRVPEIFDDHGEKNKA</sequence>
<dbReference type="Proteomes" id="UP000663888">
    <property type="component" value="Unassembled WGS sequence"/>
</dbReference>
<name>A0A8H3HFD2_9AGAM</name>
<evidence type="ECO:0000313" key="2">
    <source>
        <dbReference type="EMBL" id="CAE6479484.1"/>
    </source>
</evidence>
<evidence type="ECO:0000313" key="4">
    <source>
        <dbReference type="Proteomes" id="UP000663861"/>
    </source>
</evidence>
<dbReference type="Proteomes" id="UP000663861">
    <property type="component" value="Unassembled WGS sequence"/>
</dbReference>
<evidence type="ECO:0000313" key="3">
    <source>
        <dbReference type="EMBL" id="CAE6526241.1"/>
    </source>
</evidence>
<dbReference type="EMBL" id="CAJMWX010001295">
    <property type="protein sequence ID" value="CAE6479484.1"/>
    <property type="molecule type" value="Genomic_DNA"/>
</dbReference>
<proteinExistence type="predicted"/>
<organism evidence="3 4">
    <name type="scientific">Rhizoctonia solani</name>
    <dbReference type="NCBI Taxonomy" id="456999"/>
    <lineage>
        <taxon>Eukaryota</taxon>
        <taxon>Fungi</taxon>
        <taxon>Dikarya</taxon>
        <taxon>Basidiomycota</taxon>
        <taxon>Agaricomycotina</taxon>
        <taxon>Agaricomycetes</taxon>
        <taxon>Cantharellales</taxon>
        <taxon>Ceratobasidiaceae</taxon>
        <taxon>Rhizoctonia</taxon>
    </lineage>
</organism>